<keyword evidence="1" id="KW-0472">Membrane</keyword>
<feature type="transmembrane region" description="Helical" evidence="1">
    <location>
        <begin position="241"/>
        <end position="265"/>
    </location>
</feature>
<name>A0A6V7UDI5_MELEN</name>
<dbReference type="Gene3D" id="1.20.140.150">
    <property type="match status" value="1"/>
</dbReference>
<dbReference type="AlphaFoldDB" id="A0A6V7UDI5"/>
<sequence length="269" mass="29061">MSEKVEKRKKKIGQIAYGGFALASVGLILGSIFTPAWRQVASNLQQGQLGQLPPLNMGLFAFACQRSNDNTQSAYNGNLQSGTINQGYNTANQGFNTANQQGYGTTNTNYNTNYGNQQPIQQVNSGSTAITVSTQSGTRYLDLCIEMWNNQPLSEKIVIVLMILGLITAIGSFIWNLLTICACFCHGSILKPLPGLSFFSFACTLVAVIIYWSRNNSSINQLQSITSIQSLNSQSDLSYSFYLACGSAVASLANVIVGTLVVFLADKCI</sequence>
<dbReference type="OrthoDB" id="5823731at2759"/>
<comment type="caution">
    <text evidence="2">The sequence shown here is derived from an EMBL/GenBank/DDBJ whole genome shotgun (WGS) entry which is preliminary data.</text>
</comment>
<dbReference type="Proteomes" id="UP000580250">
    <property type="component" value="Unassembled WGS sequence"/>
</dbReference>
<feature type="transmembrane region" description="Helical" evidence="1">
    <location>
        <begin position="157"/>
        <end position="184"/>
    </location>
</feature>
<reference evidence="2 3" key="1">
    <citation type="submission" date="2020-08" db="EMBL/GenBank/DDBJ databases">
        <authorList>
            <person name="Koutsovoulos G."/>
            <person name="Danchin GJ E."/>
        </authorList>
    </citation>
    <scope>NUCLEOTIDE SEQUENCE [LARGE SCALE GENOMIC DNA]</scope>
</reference>
<evidence type="ECO:0000313" key="3">
    <source>
        <dbReference type="Proteomes" id="UP000580250"/>
    </source>
</evidence>
<evidence type="ECO:0000313" key="2">
    <source>
        <dbReference type="EMBL" id="CAD2153183.1"/>
    </source>
</evidence>
<protein>
    <submittedName>
        <fullName evidence="2">Uncharacterized protein</fullName>
    </submittedName>
</protein>
<dbReference type="PANTHER" id="PTHR37446">
    <property type="entry name" value="CLAUDIN-LIKE IN CAENORHABDITIS"/>
    <property type="match status" value="1"/>
</dbReference>
<feature type="transmembrane region" description="Helical" evidence="1">
    <location>
        <begin position="12"/>
        <end position="33"/>
    </location>
</feature>
<feature type="transmembrane region" description="Helical" evidence="1">
    <location>
        <begin position="196"/>
        <end position="213"/>
    </location>
</feature>
<keyword evidence="1" id="KW-0812">Transmembrane</keyword>
<accession>A0A6V7UDI5</accession>
<dbReference type="PANTHER" id="PTHR37446:SF1">
    <property type="entry name" value="CLAUDIN"/>
    <property type="match status" value="1"/>
</dbReference>
<keyword evidence="1" id="KW-1133">Transmembrane helix</keyword>
<proteinExistence type="predicted"/>
<organism evidence="2 3">
    <name type="scientific">Meloidogyne enterolobii</name>
    <name type="common">Root-knot nematode worm</name>
    <name type="synonym">Meloidogyne mayaguensis</name>
    <dbReference type="NCBI Taxonomy" id="390850"/>
    <lineage>
        <taxon>Eukaryota</taxon>
        <taxon>Metazoa</taxon>
        <taxon>Ecdysozoa</taxon>
        <taxon>Nematoda</taxon>
        <taxon>Chromadorea</taxon>
        <taxon>Rhabditida</taxon>
        <taxon>Tylenchina</taxon>
        <taxon>Tylenchomorpha</taxon>
        <taxon>Tylenchoidea</taxon>
        <taxon>Meloidogynidae</taxon>
        <taxon>Meloidogyninae</taxon>
        <taxon>Meloidogyne</taxon>
    </lineage>
</organism>
<dbReference type="EMBL" id="CAJEWN010000052">
    <property type="protein sequence ID" value="CAD2153183.1"/>
    <property type="molecule type" value="Genomic_DNA"/>
</dbReference>
<gene>
    <name evidence="2" type="ORF">MENT_LOCUS11032</name>
</gene>
<evidence type="ECO:0000256" key="1">
    <source>
        <dbReference type="SAM" id="Phobius"/>
    </source>
</evidence>